<evidence type="ECO:0000313" key="1">
    <source>
        <dbReference type="EMBL" id="KAH6947321.1"/>
    </source>
</evidence>
<proteinExistence type="predicted"/>
<gene>
    <name evidence="1" type="ORF">HPB50_018379</name>
</gene>
<sequence>MQTSDTCSHAARRVPRAALGGGSSSSAGDDLVPIPARPTCPGRGGGQARLPAALYLQPQLSCLLLAPLPPLLSLLSMLVVSRPPPMGVFPWQQLIAVVSEGTTASLTTGG</sequence>
<protein>
    <submittedName>
        <fullName evidence="1">Uncharacterized protein</fullName>
    </submittedName>
</protein>
<evidence type="ECO:0000313" key="2">
    <source>
        <dbReference type="Proteomes" id="UP000821845"/>
    </source>
</evidence>
<comment type="caution">
    <text evidence="1">The sequence shown here is derived from an EMBL/GenBank/DDBJ whole genome shotgun (WGS) entry which is preliminary data.</text>
</comment>
<keyword evidence="2" id="KW-1185">Reference proteome</keyword>
<accession>A0ACB7TM66</accession>
<dbReference type="EMBL" id="CM023481">
    <property type="protein sequence ID" value="KAH6947321.1"/>
    <property type="molecule type" value="Genomic_DNA"/>
</dbReference>
<organism evidence="1 2">
    <name type="scientific">Hyalomma asiaticum</name>
    <name type="common">Tick</name>
    <dbReference type="NCBI Taxonomy" id="266040"/>
    <lineage>
        <taxon>Eukaryota</taxon>
        <taxon>Metazoa</taxon>
        <taxon>Ecdysozoa</taxon>
        <taxon>Arthropoda</taxon>
        <taxon>Chelicerata</taxon>
        <taxon>Arachnida</taxon>
        <taxon>Acari</taxon>
        <taxon>Parasitiformes</taxon>
        <taxon>Ixodida</taxon>
        <taxon>Ixodoidea</taxon>
        <taxon>Ixodidae</taxon>
        <taxon>Hyalomminae</taxon>
        <taxon>Hyalomma</taxon>
    </lineage>
</organism>
<dbReference type="Proteomes" id="UP000821845">
    <property type="component" value="Chromosome 1"/>
</dbReference>
<reference evidence="1" key="1">
    <citation type="submission" date="2020-05" db="EMBL/GenBank/DDBJ databases">
        <title>Large-scale comparative analyses of tick genomes elucidate their genetic diversity and vector capacities.</title>
        <authorList>
            <person name="Jia N."/>
            <person name="Wang J."/>
            <person name="Shi W."/>
            <person name="Du L."/>
            <person name="Sun Y."/>
            <person name="Zhan W."/>
            <person name="Jiang J."/>
            <person name="Wang Q."/>
            <person name="Zhang B."/>
            <person name="Ji P."/>
            <person name="Sakyi L.B."/>
            <person name="Cui X."/>
            <person name="Yuan T."/>
            <person name="Jiang B."/>
            <person name="Yang W."/>
            <person name="Lam T.T.-Y."/>
            <person name="Chang Q."/>
            <person name="Ding S."/>
            <person name="Wang X."/>
            <person name="Zhu J."/>
            <person name="Ruan X."/>
            <person name="Zhao L."/>
            <person name="Wei J."/>
            <person name="Que T."/>
            <person name="Du C."/>
            <person name="Cheng J."/>
            <person name="Dai P."/>
            <person name="Han X."/>
            <person name="Huang E."/>
            <person name="Gao Y."/>
            <person name="Liu J."/>
            <person name="Shao H."/>
            <person name="Ye R."/>
            <person name="Li L."/>
            <person name="Wei W."/>
            <person name="Wang X."/>
            <person name="Wang C."/>
            <person name="Yang T."/>
            <person name="Huo Q."/>
            <person name="Li W."/>
            <person name="Guo W."/>
            <person name="Chen H."/>
            <person name="Zhou L."/>
            <person name="Ni X."/>
            <person name="Tian J."/>
            <person name="Zhou Y."/>
            <person name="Sheng Y."/>
            <person name="Liu T."/>
            <person name="Pan Y."/>
            <person name="Xia L."/>
            <person name="Li J."/>
            <person name="Zhao F."/>
            <person name="Cao W."/>
        </authorList>
    </citation>
    <scope>NUCLEOTIDE SEQUENCE</scope>
    <source>
        <strain evidence="1">Hyas-2018</strain>
    </source>
</reference>
<name>A0ACB7TM66_HYAAI</name>